<protein>
    <submittedName>
        <fullName evidence="1">Glycerate kinase</fullName>
        <ecNumber evidence="1">2.7.1.31</ecNumber>
    </submittedName>
</protein>
<reference evidence="1 2" key="1">
    <citation type="submission" date="2014-08" db="EMBL/GenBank/DDBJ databases">
        <title>Genome sequence of Tetragenococcus muriaticus.</title>
        <authorList>
            <person name="Chuea-nongthon C."/>
            <person name="Rodtong S."/>
            <person name="Yongsawatdigul J."/>
            <person name="Steele J.L."/>
            <person name="Liu X.-y."/>
            <person name="Speers J."/>
            <person name="Glasner J.D."/>
            <person name="Neeno-Eckwall E.C."/>
        </authorList>
    </citation>
    <scope>NUCLEOTIDE SEQUENCE [LARGE SCALE GENOMIC DNA]</scope>
    <source>
        <strain evidence="1 2">PMC-11-5</strain>
    </source>
</reference>
<gene>
    <name evidence="1" type="ORF">TMUPMC115_1167</name>
</gene>
<organism evidence="1 2">
    <name type="scientific">Tetragenococcus muriaticus PMC-11-5</name>
    <dbReference type="NCBI Taxonomy" id="1302649"/>
    <lineage>
        <taxon>Bacteria</taxon>
        <taxon>Bacillati</taxon>
        <taxon>Bacillota</taxon>
        <taxon>Bacilli</taxon>
        <taxon>Lactobacillales</taxon>
        <taxon>Enterococcaceae</taxon>
        <taxon>Tetragenococcus</taxon>
    </lineage>
</organism>
<dbReference type="EC" id="2.7.1.31" evidence="1"/>
<dbReference type="InterPro" id="IPR036129">
    <property type="entry name" value="Glycerate_kinase_sf"/>
</dbReference>
<dbReference type="Pfam" id="PF02595">
    <property type="entry name" value="Gly_kinase"/>
    <property type="match status" value="1"/>
</dbReference>
<keyword evidence="1" id="KW-0418">Kinase</keyword>
<dbReference type="PANTHER" id="PTHR21599:SF0">
    <property type="entry name" value="GLYCERATE KINASE"/>
    <property type="match status" value="1"/>
</dbReference>
<dbReference type="GO" id="GO:0008887">
    <property type="term" value="F:glycerate kinase activity"/>
    <property type="evidence" value="ECO:0007669"/>
    <property type="project" value="UniProtKB-EC"/>
</dbReference>
<dbReference type="InterPro" id="IPR018193">
    <property type="entry name" value="Glyc_kinase_flavodox-like_fold"/>
</dbReference>
<dbReference type="Proteomes" id="UP000029380">
    <property type="component" value="Unassembled WGS sequence"/>
</dbReference>
<sequence>MHPRIQEVSFKVACDVDNPLTGPNGASYIYGPQKGGTPEILEQLDQNLKHFASIVQKQLGRNIDSPSGAGAAGGLGAGLLGFLNADLQRGGELLVEILKLEDSVKDTDLLITGEGGINHQTRFGKTPVAVSRVGKKHGIPTIALTGSLNKGYETIYEEGVMAVFSIIPRLTSLEAALENGEENLRSLSTNIATIIKASF</sequence>
<dbReference type="RefSeq" id="WP_331279529.1">
    <property type="nucleotide sequence ID" value="NZ_JPVU01000121.1"/>
</dbReference>
<evidence type="ECO:0000313" key="2">
    <source>
        <dbReference type="Proteomes" id="UP000029380"/>
    </source>
</evidence>
<dbReference type="SUPFAM" id="SSF110738">
    <property type="entry name" value="Glycerate kinase I"/>
    <property type="match status" value="1"/>
</dbReference>
<dbReference type="EMBL" id="JPVU01000121">
    <property type="protein sequence ID" value="KFN91840.1"/>
    <property type="molecule type" value="Genomic_DNA"/>
</dbReference>
<dbReference type="PANTHER" id="PTHR21599">
    <property type="entry name" value="GLYCERATE KINASE"/>
    <property type="match status" value="1"/>
</dbReference>
<dbReference type="InterPro" id="IPR004381">
    <property type="entry name" value="Glycerate_kinase"/>
</dbReference>
<name>A0A091C592_9ENTE</name>
<proteinExistence type="predicted"/>
<dbReference type="AlphaFoldDB" id="A0A091C592"/>
<dbReference type="PATRIC" id="fig|1302649.3.peg.1169"/>
<dbReference type="GO" id="GO:0031388">
    <property type="term" value="P:organic acid phosphorylation"/>
    <property type="evidence" value="ECO:0007669"/>
    <property type="project" value="InterPro"/>
</dbReference>
<evidence type="ECO:0000313" key="1">
    <source>
        <dbReference type="EMBL" id="KFN91840.1"/>
    </source>
</evidence>
<dbReference type="Gene3D" id="3.90.1510.10">
    <property type="entry name" value="Glycerate kinase, domain 2"/>
    <property type="match status" value="1"/>
</dbReference>
<keyword evidence="1" id="KW-0808">Transferase</keyword>
<dbReference type="NCBIfam" id="TIGR00045">
    <property type="entry name" value="glycerate kinase"/>
    <property type="match status" value="1"/>
</dbReference>
<comment type="caution">
    <text evidence="1">The sequence shown here is derived from an EMBL/GenBank/DDBJ whole genome shotgun (WGS) entry which is preliminary data.</text>
</comment>
<accession>A0A091C592</accession>